<name>A0A077EGU1_9FLAO</name>
<evidence type="ECO:0000313" key="3">
    <source>
        <dbReference type="Proteomes" id="UP000028933"/>
    </source>
</evidence>
<dbReference type="EMBL" id="CP007547">
    <property type="protein sequence ID" value="AIL46647.1"/>
    <property type="molecule type" value="Genomic_DNA"/>
</dbReference>
<proteinExistence type="predicted"/>
<organism evidence="2 3">
    <name type="scientific">Elizabethkingia anophelis NUHP1</name>
    <dbReference type="NCBI Taxonomy" id="1338011"/>
    <lineage>
        <taxon>Bacteria</taxon>
        <taxon>Pseudomonadati</taxon>
        <taxon>Bacteroidota</taxon>
        <taxon>Flavobacteriia</taxon>
        <taxon>Flavobacteriales</taxon>
        <taxon>Weeksellaceae</taxon>
        <taxon>Elizabethkingia</taxon>
    </lineage>
</organism>
<keyword evidence="1" id="KW-0732">Signal</keyword>
<reference evidence="2" key="2">
    <citation type="journal article" date="2015" name="Genome Biol. Evol.">
        <title>Complete Genome Sequence and Transcriptomic Analysis of the Novel Pathogen Elizabethkingia anophelis in Response to Oxidative Stress.</title>
        <authorList>
            <person name="Li Y."/>
            <person name="Liu Y."/>
            <person name="Chew S.C."/>
            <person name="Tay M."/>
            <person name="Salido M.M."/>
            <person name="Teo J."/>
            <person name="Lauro F.M."/>
            <person name="Givskov M."/>
            <person name="Yang L."/>
        </authorList>
    </citation>
    <scope>NUCLEOTIDE SEQUENCE</scope>
    <source>
        <strain evidence="2">NUHP1</strain>
    </source>
</reference>
<dbReference type="HOGENOM" id="CLU_116186_1_0_10"/>
<evidence type="ECO:0000313" key="2">
    <source>
        <dbReference type="EMBL" id="AIL46647.1"/>
    </source>
</evidence>
<gene>
    <name evidence="2" type="ORF">BD94_2872</name>
</gene>
<dbReference type="STRING" id="1338011.BD94_2872"/>
<evidence type="ECO:0008006" key="4">
    <source>
        <dbReference type="Google" id="ProtNLM"/>
    </source>
</evidence>
<dbReference type="Proteomes" id="UP000028933">
    <property type="component" value="Chromosome"/>
</dbReference>
<feature type="signal peptide" evidence="1">
    <location>
        <begin position="1"/>
        <end position="31"/>
    </location>
</feature>
<accession>A0A077EGU1</accession>
<evidence type="ECO:0000256" key="1">
    <source>
        <dbReference type="SAM" id="SignalP"/>
    </source>
</evidence>
<dbReference type="KEGG" id="eao:BD94_2872"/>
<dbReference type="eggNOG" id="ENOG502ZBR4">
    <property type="taxonomic scope" value="Bacteria"/>
</dbReference>
<dbReference type="AlphaFoldDB" id="A0A077EGU1"/>
<reference evidence="2" key="1">
    <citation type="journal article" date="2013" name="Lancet">
        <title>First case of E anophelis outbreak in an intensive-care unit.</title>
        <authorList>
            <person name="Teo J."/>
            <person name="Tan S.Y."/>
            <person name="Tay M."/>
            <person name="Ding Y."/>
            <person name="Kjelleberg S."/>
            <person name="Givskov M."/>
            <person name="Lin R.T."/>
            <person name="Yang L."/>
        </authorList>
    </citation>
    <scope>NUCLEOTIDE SEQUENCE [LARGE SCALE GENOMIC DNA]</scope>
    <source>
        <strain evidence="2">NUHP1</strain>
    </source>
</reference>
<protein>
    <recommendedName>
        <fullName evidence="4">Outer membrane protein beta-barrel domain-containing protein</fullName>
    </recommendedName>
</protein>
<sequence length="204" mass="21599">MVVKFKKIDVMKMIKQAALVAGIFAAGLVSAQSADMNNMLKVGVNGGVSTGGNTSANVGFDLSYQNIVTPGFGLGIATGYNHFFGKTKTFSPGGDVKYNDFGVIPVAALLRYYPARTGFYGGADLGYGFIVGKDNVAKDGSPYNAEMPNGGFYLKPEIGYHNQNWNFFVHYTKVFTGSKGQIGDVKFNAGTIGAGVAYNIPLGK</sequence>
<feature type="chain" id="PRO_5001717762" description="Outer membrane protein beta-barrel domain-containing protein" evidence="1">
    <location>
        <begin position="32"/>
        <end position="204"/>
    </location>
</feature>